<dbReference type="Proteomes" id="UP001549134">
    <property type="component" value="Unassembled WGS sequence"/>
</dbReference>
<sequence>MASEIAADGARLPSLTFGPFSISPDQQGRGYGQALLEHSLALAENSGAVMVAITGFPDYYSRFGFLKGKEVGIRYQEDPEADYFLVKLFQPEALDGRDWWFTDPPGYEVNEAELQVFDQTFSPKEKLVLPGQLGE</sequence>
<dbReference type="InterPro" id="IPR016181">
    <property type="entry name" value="Acyl_CoA_acyltransferase"/>
</dbReference>
<reference evidence="2 3" key="1">
    <citation type="submission" date="2024-06" db="EMBL/GenBank/DDBJ databases">
        <title>Genomic Encyclopedia of Type Strains, Phase IV (KMG-IV): sequencing the most valuable type-strain genomes for metagenomic binning, comparative biology and taxonomic classification.</title>
        <authorList>
            <person name="Goeker M."/>
        </authorList>
    </citation>
    <scope>NUCLEOTIDE SEQUENCE [LARGE SCALE GENOMIC DNA]</scope>
    <source>
        <strain evidence="2 3">DSM 29126</strain>
    </source>
</reference>
<evidence type="ECO:0000259" key="1">
    <source>
        <dbReference type="PROSITE" id="PS51186"/>
    </source>
</evidence>
<dbReference type="Gene3D" id="3.40.630.30">
    <property type="match status" value="1"/>
</dbReference>
<name>A0ABV2ESH4_9STRE</name>
<evidence type="ECO:0000313" key="3">
    <source>
        <dbReference type="Proteomes" id="UP001549134"/>
    </source>
</evidence>
<feature type="domain" description="N-acetyltransferase" evidence="1">
    <location>
        <begin position="1"/>
        <end position="90"/>
    </location>
</feature>
<dbReference type="CDD" id="cd04301">
    <property type="entry name" value="NAT_SF"/>
    <property type="match status" value="1"/>
</dbReference>
<proteinExistence type="predicted"/>
<dbReference type="PROSITE" id="PS51186">
    <property type="entry name" value="GNAT"/>
    <property type="match status" value="1"/>
</dbReference>
<comment type="caution">
    <text evidence="2">The sequence shown here is derived from an EMBL/GenBank/DDBJ whole genome shotgun (WGS) entry which is preliminary data.</text>
</comment>
<keyword evidence="3" id="KW-1185">Reference proteome</keyword>
<organism evidence="2 3">
    <name type="scientific">Streptococcus parasuis</name>
    <dbReference type="NCBI Taxonomy" id="1501662"/>
    <lineage>
        <taxon>Bacteria</taxon>
        <taxon>Bacillati</taxon>
        <taxon>Bacillota</taxon>
        <taxon>Bacilli</taxon>
        <taxon>Lactobacillales</taxon>
        <taxon>Streptococcaceae</taxon>
        <taxon>Streptococcus</taxon>
    </lineage>
</organism>
<evidence type="ECO:0000313" key="2">
    <source>
        <dbReference type="EMBL" id="MET3534140.1"/>
    </source>
</evidence>
<dbReference type="InterPro" id="IPR000182">
    <property type="entry name" value="GNAT_dom"/>
</dbReference>
<gene>
    <name evidence="2" type="ORF">ABID50_001299</name>
</gene>
<dbReference type="SUPFAM" id="SSF55729">
    <property type="entry name" value="Acyl-CoA N-acyltransferases (Nat)"/>
    <property type="match status" value="1"/>
</dbReference>
<accession>A0ABV2ESH4</accession>
<dbReference type="EMBL" id="JBEPLX010000012">
    <property type="protein sequence ID" value="MET3534140.1"/>
    <property type="molecule type" value="Genomic_DNA"/>
</dbReference>
<protein>
    <submittedName>
        <fullName evidence="2">N-acetyltransferase YhbS</fullName>
    </submittedName>
</protein>